<evidence type="ECO:0000256" key="6">
    <source>
        <dbReference type="ARBA" id="ARBA00022989"/>
    </source>
</evidence>
<dbReference type="PANTHER" id="PTHR42865:SF7">
    <property type="entry name" value="PROTON_GLUTAMATE-ASPARTATE SYMPORTER"/>
    <property type="match status" value="1"/>
</dbReference>
<keyword evidence="4 8" id="KW-0812">Transmembrane</keyword>
<sequence length="457" mass="49434">MTRNKLTLFIFIALFAGIIVGYLYNVNVIDQFNKNITAADTRIKTVDLKLTQVKDTTTAEFKALKAERTTQVAERKKNDTAREDKLTGFSVLSDIFLRLIKMIVAPLVFTTLVVGVAKVGDVKAVGRIGGKTMLWFLSATLVSLLLGMILVNTFKPGVAMHLPLPDSHLGTDIKKTALSLRDFVSHVVPKSFVEAMANNEILQIVIFALFFGVATGAIGPQGEIVVKAMDAIAHVILKITGYVMKLAPIAVFGAITAVVAKQGLGILSTYAIFIAEFYGSLLILWLVIILAGFFVLKGRAFTLVNNIKDAMLVAFSTSTSEAAYPRVLMELERFGCNNKIVSFVLPLGYSFNLDGSMMYMTFASLFLAQSYGIHLAFSQQLSMLLILMLTSKGVAGVPRASLVVIAGTISMFNIPEAGLALLIGIDPLLDMGRSATNVLGNAMATAVVSKWEGELKE</sequence>
<protein>
    <submittedName>
        <fullName evidence="9">Dicarboxylate/amino acid:cation symporter</fullName>
    </submittedName>
</protein>
<evidence type="ECO:0000313" key="10">
    <source>
        <dbReference type="Proteomes" id="UP001139450"/>
    </source>
</evidence>
<comment type="subcellular location">
    <subcellularLocation>
        <location evidence="1">Cell membrane</location>
        <topology evidence="1">Multi-pass membrane protein</topology>
    </subcellularLocation>
</comment>
<evidence type="ECO:0000256" key="2">
    <source>
        <dbReference type="ARBA" id="ARBA00022448"/>
    </source>
</evidence>
<evidence type="ECO:0000313" key="9">
    <source>
        <dbReference type="EMBL" id="MCJ8209543.1"/>
    </source>
</evidence>
<keyword evidence="3" id="KW-1003">Cell membrane</keyword>
<dbReference type="InterPro" id="IPR036458">
    <property type="entry name" value="Na:dicarbo_symporter_sf"/>
</dbReference>
<keyword evidence="7 8" id="KW-0472">Membrane</keyword>
<dbReference type="SUPFAM" id="SSF118215">
    <property type="entry name" value="Proton glutamate symport protein"/>
    <property type="match status" value="1"/>
</dbReference>
<feature type="transmembrane region" description="Helical" evidence="8">
    <location>
        <begin position="239"/>
        <end position="260"/>
    </location>
</feature>
<dbReference type="FunFam" id="1.10.3860.10:FF:000001">
    <property type="entry name" value="C4-dicarboxylate transport protein"/>
    <property type="match status" value="1"/>
</dbReference>
<evidence type="ECO:0000256" key="5">
    <source>
        <dbReference type="ARBA" id="ARBA00022847"/>
    </source>
</evidence>
<dbReference type="Pfam" id="PF00375">
    <property type="entry name" value="SDF"/>
    <property type="match status" value="1"/>
</dbReference>
<reference evidence="9" key="1">
    <citation type="submission" date="2022-04" db="EMBL/GenBank/DDBJ databases">
        <title>Mucilaginibacter sp. RS28 isolated from freshwater.</title>
        <authorList>
            <person name="Ko S.-R."/>
        </authorList>
    </citation>
    <scope>NUCLEOTIDE SEQUENCE</scope>
    <source>
        <strain evidence="9">RS28</strain>
    </source>
</reference>
<dbReference type="RefSeq" id="WP_245129379.1">
    <property type="nucleotide sequence ID" value="NZ_JALJEJ010000003.1"/>
</dbReference>
<keyword evidence="6 8" id="KW-1133">Transmembrane helix</keyword>
<dbReference type="PRINTS" id="PR00173">
    <property type="entry name" value="EDTRNSPORT"/>
</dbReference>
<dbReference type="GO" id="GO:0006835">
    <property type="term" value="P:dicarboxylic acid transport"/>
    <property type="evidence" value="ECO:0007669"/>
    <property type="project" value="TreeGrafter"/>
</dbReference>
<feature type="transmembrane region" description="Helical" evidence="8">
    <location>
        <begin position="272"/>
        <end position="296"/>
    </location>
</feature>
<keyword evidence="5" id="KW-0769">Symport</keyword>
<evidence type="ECO:0000256" key="7">
    <source>
        <dbReference type="ARBA" id="ARBA00023136"/>
    </source>
</evidence>
<feature type="transmembrane region" description="Helical" evidence="8">
    <location>
        <begin position="7"/>
        <end position="24"/>
    </location>
</feature>
<evidence type="ECO:0000256" key="1">
    <source>
        <dbReference type="ARBA" id="ARBA00004651"/>
    </source>
</evidence>
<feature type="transmembrane region" description="Helical" evidence="8">
    <location>
        <begin position="132"/>
        <end position="154"/>
    </location>
</feature>
<feature type="transmembrane region" description="Helical" evidence="8">
    <location>
        <begin position="201"/>
        <end position="219"/>
    </location>
</feature>
<dbReference type="InterPro" id="IPR001991">
    <property type="entry name" value="Na-dicarboxylate_symporter"/>
</dbReference>
<dbReference type="GO" id="GO:0015293">
    <property type="term" value="F:symporter activity"/>
    <property type="evidence" value="ECO:0007669"/>
    <property type="project" value="UniProtKB-KW"/>
</dbReference>
<dbReference type="AlphaFoldDB" id="A0A9X1X203"/>
<comment type="caution">
    <text evidence="9">The sequence shown here is derived from an EMBL/GenBank/DDBJ whole genome shotgun (WGS) entry which is preliminary data.</text>
</comment>
<gene>
    <name evidence="9" type="ORF">MUY27_07470</name>
</gene>
<dbReference type="EMBL" id="JALJEJ010000003">
    <property type="protein sequence ID" value="MCJ8209543.1"/>
    <property type="molecule type" value="Genomic_DNA"/>
</dbReference>
<feature type="transmembrane region" description="Helical" evidence="8">
    <location>
        <begin position="95"/>
        <end position="120"/>
    </location>
</feature>
<organism evidence="9 10">
    <name type="scientific">Mucilaginibacter straminoryzae</name>
    <dbReference type="NCBI Taxonomy" id="2932774"/>
    <lineage>
        <taxon>Bacteria</taxon>
        <taxon>Pseudomonadati</taxon>
        <taxon>Bacteroidota</taxon>
        <taxon>Sphingobacteriia</taxon>
        <taxon>Sphingobacteriales</taxon>
        <taxon>Sphingobacteriaceae</taxon>
        <taxon>Mucilaginibacter</taxon>
    </lineage>
</organism>
<evidence type="ECO:0000256" key="4">
    <source>
        <dbReference type="ARBA" id="ARBA00022692"/>
    </source>
</evidence>
<keyword evidence="2" id="KW-0813">Transport</keyword>
<evidence type="ECO:0000256" key="8">
    <source>
        <dbReference type="SAM" id="Phobius"/>
    </source>
</evidence>
<feature type="transmembrane region" description="Helical" evidence="8">
    <location>
        <begin position="371"/>
        <end position="390"/>
    </location>
</feature>
<accession>A0A9X1X203</accession>
<dbReference type="GO" id="GO:0005886">
    <property type="term" value="C:plasma membrane"/>
    <property type="evidence" value="ECO:0007669"/>
    <property type="project" value="UniProtKB-SubCell"/>
</dbReference>
<dbReference type="Gene3D" id="1.10.3860.10">
    <property type="entry name" value="Sodium:dicarboxylate symporter"/>
    <property type="match status" value="1"/>
</dbReference>
<keyword evidence="10" id="KW-1185">Reference proteome</keyword>
<name>A0A9X1X203_9SPHI</name>
<proteinExistence type="predicted"/>
<dbReference type="PANTHER" id="PTHR42865">
    <property type="entry name" value="PROTON/GLUTAMATE-ASPARTATE SYMPORTER"/>
    <property type="match status" value="1"/>
</dbReference>
<dbReference type="Proteomes" id="UP001139450">
    <property type="component" value="Unassembled WGS sequence"/>
</dbReference>
<feature type="transmembrane region" description="Helical" evidence="8">
    <location>
        <begin position="402"/>
        <end position="425"/>
    </location>
</feature>
<evidence type="ECO:0000256" key="3">
    <source>
        <dbReference type="ARBA" id="ARBA00022475"/>
    </source>
</evidence>